<evidence type="ECO:0000256" key="1">
    <source>
        <dbReference type="SAM" id="MobiDB-lite"/>
    </source>
</evidence>
<keyword evidence="3" id="KW-1185">Reference proteome</keyword>
<comment type="caution">
    <text evidence="2">The sequence shown here is derived from an EMBL/GenBank/DDBJ whole genome shotgun (WGS) entry which is preliminary data.</text>
</comment>
<proteinExistence type="predicted"/>
<reference evidence="3" key="1">
    <citation type="journal article" date="2019" name="Int. J. Syst. Evol. Microbiol.">
        <title>The Global Catalogue of Microorganisms (GCM) 10K type strain sequencing project: providing services to taxonomists for standard genome sequencing and annotation.</title>
        <authorList>
            <consortium name="The Broad Institute Genomics Platform"/>
            <consortium name="The Broad Institute Genome Sequencing Center for Infectious Disease"/>
            <person name="Wu L."/>
            <person name="Ma J."/>
        </authorList>
    </citation>
    <scope>NUCLEOTIDE SEQUENCE [LARGE SCALE GENOMIC DNA]</scope>
    <source>
        <strain evidence="3">KACC 12602</strain>
    </source>
</reference>
<protein>
    <recommendedName>
        <fullName evidence="4">Tetratricopeptide repeat protein</fullName>
    </recommendedName>
</protein>
<dbReference type="EMBL" id="JBHSKT010000003">
    <property type="protein sequence ID" value="MFC5270169.1"/>
    <property type="molecule type" value="Genomic_DNA"/>
</dbReference>
<accession>A0ABW0EBA5</accession>
<dbReference type="RefSeq" id="WP_378016541.1">
    <property type="nucleotide sequence ID" value="NZ_JBHSKT010000003.1"/>
</dbReference>
<evidence type="ECO:0008006" key="4">
    <source>
        <dbReference type="Google" id="ProtNLM"/>
    </source>
</evidence>
<evidence type="ECO:0000313" key="3">
    <source>
        <dbReference type="Proteomes" id="UP001596161"/>
    </source>
</evidence>
<gene>
    <name evidence="2" type="ORF">ACFPIB_06080</name>
</gene>
<name>A0ABW0EBA5_9BACT</name>
<feature type="region of interest" description="Disordered" evidence="1">
    <location>
        <begin position="129"/>
        <end position="160"/>
    </location>
</feature>
<dbReference type="Proteomes" id="UP001596161">
    <property type="component" value="Unassembled WGS sequence"/>
</dbReference>
<feature type="region of interest" description="Disordered" evidence="1">
    <location>
        <begin position="272"/>
        <end position="297"/>
    </location>
</feature>
<organism evidence="2 3">
    <name type="scientific">Adhaeribacter terreus</name>
    <dbReference type="NCBI Taxonomy" id="529703"/>
    <lineage>
        <taxon>Bacteria</taxon>
        <taxon>Pseudomonadati</taxon>
        <taxon>Bacteroidota</taxon>
        <taxon>Cytophagia</taxon>
        <taxon>Cytophagales</taxon>
        <taxon>Hymenobacteraceae</taxon>
        <taxon>Adhaeribacter</taxon>
    </lineage>
</organism>
<sequence length="595" mass="66786">MNKASFLTLVRQASRISDQDVEELEKLVVNFPYCQTAHLLIAKAAYDKGSMLSNQKLKKAAIYAANRQLLKKLIYTSDATVSLQPLESPETVSETAEKVTPVTPALPELEILEETETHEVDLDADITGSEIPSKAAEPVGSTESVAQETPKTELSETEKEEAEGEKLLAETNAILAQAKDKLPELTVAEALYEDAAIAEDILEEGRLPETEAEFLGELADNDSVFYETERTETVGFTAEKLPEETTENAITSEIQEEETLPELTEKVVETTLSETEAVTEAREKTESGSEITESEFETVGLPDEKVAEAAFPPEQLTIQEEENSVENTLIAEVESAESLTEAEENAQHLVTEAAHTLEDVPDLHELFLENAPETVQENAEPEVESIDEIPAPAEPVNFLNDDLLHETLASFDQYLFRPEKESETEEVAEQEEELKIVYPKDEIQQIYDNDALGYWMSSSRLGESLQIKDELTKAQPYDFHPELIWEYSKTHELRKEIKPTVSKLSKQLEIIDEFLKMTPRLKTMAHNKVKAETQEDLSSKSSKINKNLASENFANILVQQGKIKKAIKIYEHLILKIPEKKPYFVAQIEKLKNME</sequence>
<evidence type="ECO:0000313" key="2">
    <source>
        <dbReference type="EMBL" id="MFC5270169.1"/>
    </source>
</evidence>